<dbReference type="InterPro" id="IPR003313">
    <property type="entry name" value="AraC-bd"/>
</dbReference>
<evidence type="ECO:0000256" key="2">
    <source>
        <dbReference type="ARBA" id="ARBA00023125"/>
    </source>
</evidence>
<name>A0A4Y8M1M5_9BACL</name>
<reference evidence="5 6" key="1">
    <citation type="submission" date="2019-03" db="EMBL/GenBank/DDBJ databases">
        <title>Cohnella endophytica sp. nov., a novel endophytic bacterium isolated from bark of Sonneratia apetala.</title>
        <authorList>
            <person name="Tuo L."/>
        </authorList>
    </citation>
    <scope>NUCLEOTIDE SEQUENCE [LARGE SCALE GENOMIC DNA]</scope>
    <source>
        <strain evidence="5 6">CCTCC AB 208254</strain>
    </source>
</reference>
<evidence type="ECO:0000313" key="6">
    <source>
        <dbReference type="Proteomes" id="UP000297900"/>
    </source>
</evidence>
<dbReference type="Gene3D" id="1.10.10.60">
    <property type="entry name" value="Homeodomain-like"/>
    <property type="match status" value="2"/>
</dbReference>
<protein>
    <submittedName>
        <fullName evidence="5">AraC family transcriptional regulator</fullName>
    </submittedName>
</protein>
<dbReference type="PANTHER" id="PTHR43280">
    <property type="entry name" value="ARAC-FAMILY TRANSCRIPTIONAL REGULATOR"/>
    <property type="match status" value="1"/>
</dbReference>
<comment type="caution">
    <text evidence="5">The sequence shown here is derived from an EMBL/GenBank/DDBJ whole genome shotgun (WGS) entry which is preliminary data.</text>
</comment>
<dbReference type="SMART" id="SM00342">
    <property type="entry name" value="HTH_ARAC"/>
    <property type="match status" value="1"/>
</dbReference>
<dbReference type="GO" id="GO:0003700">
    <property type="term" value="F:DNA-binding transcription factor activity"/>
    <property type="evidence" value="ECO:0007669"/>
    <property type="project" value="InterPro"/>
</dbReference>
<dbReference type="InterPro" id="IPR009057">
    <property type="entry name" value="Homeodomain-like_sf"/>
</dbReference>
<dbReference type="Pfam" id="PF02311">
    <property type="entry name" value="AraC_binding"/>
    <property type="match status" value="1"/>
</dbReference>
<dbReference type="InterPro" id="IPR018060">
    <property type="entry name" value="HTH_AraC"/>
</dbReference>
<sequence>MGKGSIFDADLLEADFSPQVFAYYFKQWEGFHMNFHQHDSTEIMYVIQGDCLVEWSGGAGKQRAVKLTKGEFILLDANVPHRLIVENTCRMLNVEFGFKMQSDGFPSIKQIAEEEETLRAMVSSPATYLMLQDPDEVYHALKSLVLELDNRLNDGGMLDRMLMSQLLIRISRLRRDAEKNGWQQADQYVKQSIEFLHQNYDRNILVKEIAAFVNLHPGYLQRIFRAQTGQTLMEYLTAVRMEKAKMLLLHTGIPVSDISDYVGAGSRQYFHALFKKHTGMTPIEFRNSMDTHRYLEMKK</sequence>
<dbReference type="AlphaFoldDB" id="A0A4Y8M1M5"/>
<feature type="domain" description="HTH araC/xylS-type" evidence="4">
    <location>
        <begin position="190"/>
        <end position="288"/>
    </location>
</feature>
<dbReference type="Gene3D" id="2.60.120.10">
    <property type="entry name" value="Jelly Rolls"/>
    <property type="match status" value="1"/>
</dbReference>
<keyword evidence="1" id="KW-0805">Transcription regulation</keyword>
<keyword evidence="6" id="KW-1185">Reference proteome</keyword>
<proteinExistence type="predicted"/>
<dbReference type="Pfam" id="PF12833">
    <property type="entry name" value="HTH_18"/>
    <property type="match status" value="1"/>
</dbReference>
<dbReference type="RefSeq" id="WP_135151443.1">
    <property type="nucleotide sequence ID" value="NZ_SOMN01000006.1"/>
</dbReference>
<dbReference type="SUPFAM" id="SSF46689">
    <property type="entry name" value="Homeodomain-like"/>
    <property type="match status" value="2"/>
</dbReference>
<dbReference type="InterPro" id="IPR014710">
    <property type="entry name" value="RmlC-like_jellyroll"/>
</dbReference>
<keyword evidence="3" id="KW-0804">Transcription</keyword>
<dbReference type="PROSITE" id="PS01124">
    <property type="entry name" value="HTH_ARAC_FAMILY_2"/>
    <property type="match status" value="1"/>
</dbReference>
<accession>A0A4Y8M1M5</accession>
<keyword evidence="2" id="KW-0238">DNA-binding</keyword>
<dbReference type="GO" id="GO:0043565">
    <property type="term" value="F:sequence-specific DNA binding"/>
    <property type="evidence" value="ECO:0007669"/>
    <property type="project" value="InterPro"/>
</dbReference>
<dbReference type="PANTHER" id="PTHR43280:SF28">
    <property type="entry name" value="HTH-TYPE TRANSCRIPTIONAL ACTIVATOR RHAS"/>
    <property type="match status" value="1"/>
</dbReference>
<dbReference type="SUPFAM" id="SSF51182">
    <property type="entry name" value="RmlC-like cupins"/>
    <property type="match status" value="1"/>
</dbReference>
<dbReference type="Proteomes" id="UP000297900">
    <property type="component" value="Unassembled WGS sequence"/>
</dbReference>
<organism evidence="5 6">
    <name type="scientific">Cohnella luojiensis</name>
    <dbReference type="NCBI Taxonomy" id="652876"/>
    <lineage>
        <taxon>Bacteria</taxon>
        <taxon>Bacillati</taxon>
        <taxon>Bacillota</taxon>
        <taxon>Bacilli</taxon>
        <taxon>Bacillales</taxon>
        <taxon>Paenibacillaceae</taxon>
        <taxon>Cohnella</taxon>
    </lineage>
</organism>
<gene>
    <name evidence="5" type="ORF">E2980_07020</name>
</gene>
<evidence type="ECO:0000313" key="5">
    <source>
        <dbReference type="EMBL" id="TFE28575.1"/>
    </source>
</evidence>
<dbReference type="InterPro" id="IPR011051">
    <property type="entry name" value="RmlC_Cupin_sf"/>
</dbReference>
<evidence type="ECO:0000256" key="1">
    <source>
        <dbReference type="ARBA" id="ARBA00023015"/>
    </source>
</evidence>
<dbReference type="OrthoDB" id="2582835at2"/>
<evidence type="ECO:0000256" key="3">
    <source>
        <dbReference type="ARBA" id="ARBA00023163"/>
    </source>
</evidence>
<evidence type="ECO:0000259" key="4">
    <source>
        <dbReference type="PROSITE" id="PS01124"/>
    </source>
</evidence>
<dbReference type="EMBL" id="SOMN01000006">
    <property type="protein sequence ID" value="TFE28575.1"/>
    <property type="molecule type" value="Genomic_DNA"/>
</dbReference>